<dbReference type="PRINTS" id="PR00723">
    <property type="entry name" value="SUBTILISIN"/>
</dbReference>
<accession>W7IW42</accession>
<evidence type="ECO:0000256" key="5">
    <source>
        <dbReference type="PROSITE-ProRule" id="PRU01240"/>
    </source>
</evidence>
<dbReference type="PROSITE" id="PS00137">
    <property type="entry name" value="SUBTILASE_HIS"/>
    <property type="match status" value="1"/>
</dbReference>
<dbReference type="InterPro" id="IPR023827">
    <property type="entry name" value="Peptidase_S8_Asp-AS"/>
</dbReference>
<dbReference type="GO" id="GO:0006508">
    <property type="term" value="P:proteolysis"/>
    <property type="evidence" value="ECO:0007669"/>
    <property type="project" value="UniProtKB-KW"/>
</dbReference>
<evidence type="ECO:0000259" key="8">
    <source>
        <dbReference type="PROSITE" id="PS51829"/>
    </source>
</evidence>
<evidence type="ECO:0000256" key="1">
    <source>
        <dbReference type="ARBA" id="ARBA00011073"/>
    </source>
</evidence>
<dbReference type="eggNOG" id="COG1404">
    <property type="taxonomic scope" value="Bacteria"/>
</dbReference>
<feature type="signal peptide" evidence="7">
    <location>
        <begin position="1"/>
        <end position="34"/>
    </location>
</feature>
<dbReference type="PANTHER" id="PTHR43806">
    <property type="entry name" value="PEPTIDASE S8"/>
    <property type="match status" value="1"/>
</dbReference>
<dbReference type="GO" id="GO:0005615">
    <property type="term" value="C:extracellular space"/>
    <property type="evidence" value="ECO:0007669"/>
    <property type="project" value="TreeGrafter"/>
</dbReference>
<dbReference type="Pfam" id="PF01483">
    <property type="entry name" value="P_proprotein"/>
    <property type="match status" value="1"/>
</dbReference>
<dbReference type="FunFam" id="3.40.50.200:FF:000014">
    <property type="entry name" value="Proteinase K"/>
    <property type="match status" value="1"/>
</dbReference>
<evidence type="ECO:0000256" key="3">
    <source>
        <dbReference type="ARBA" id="ARBA00022801"/>
    </source>
</evidence>
<dbReference type="PROSITE" id="PS51829">
    <property type="entry name" value="P_HOMO_B"/>
    <property type="match status" value="1"/>
</dbReference>
<evidence type="ECO:0000313" key="10">
    <source>
        <dbReference type="Proteomes" id="UP000019277"/>
    </source>
</evidence>
<keyword evidence="3 5" id="KW-0378">Hydrolase</keyword>
<protein>
    <submittedName>
        <fullName evidence="9">Alkaline serine exoprotease A</fullName>
        <ecNumber evidence="9">3.4.21.-</ecNumber>
    </submittedName>
</protein>
<dbReference type="SUPFAM" id="SSF49785">
    <property type="entry name" value="Galactose-binding domain-like"/>
    <property type="match status" value="1"/>
</dbReference>
<dbReference type="InterPro" id="IPR036852">
    <property type="entry name" value="Peptidase_S8/S53_dom_sf"/>
</dbReference>
<dbReference type="EMBL" id="AYXG01000246">
    <property type="protein sequence ID" value="EWC58224.1"/>
    <property type="molecule type" value="Genomic_DNA"/>
</dbReference>
<dbReference type="PROSITE" id="PS00138">
    <property type="entry name" value="SUBTILASE_SER"/>
    <property type="match status" value="1"/>
</dbReference>
<dbReference type="Gene3D" id="2.60.120.260">
    <property type="entry name" value="Galactose-binding domain-like"/>
    <property type="match status" value="1"/>
</dbReference>
<dbReference type="InterPro" id="IPR023828">
    <property type="entry name" value="Peptidase_S8_Ser-AS"/>
</dbReference>
<comment type="caution">
    <text evidence="9">The sequence shown here is derived from an EMBL/GenBank/DDBJ whole genome shotgun (WGS) entry which is preliminary data.</text>
</comment>
<dbReference type="Pfam" id="PF05922">
    <property type="entry name" value="Inhibitor_I9"/>
    <property type="match status" value="1"/>
</dbReference>
<dbReference type="SUPFAM" id="SSF54897">
    <property type="entry name" value="Protease propeptides/inhibitors"/>
    <property type="match status" value="1"/>
</dbReference>
<keyword evidence="10" id="KW-1185">Reference proteome</keyword>
<dbReference type="InterPro" id="IPR010259">
    <property type="entry name" value="S8pro/Inhibitor_I9"/>
</dbReference>
<feature type="active site" description="Charge relay system" evidence="5">
    <location>
        <position position="350"/>
    </location>
</feature>
<dbReference type="EC" id="3.4.21.-" evidence="9"/>
<dbReference type="PROSITE" id="PS00136">
    <property type="entry name" value="SUBTILASE_ASP"/>
    <property type="match status" value="1"/>
</dbReference>
<dbReference type="AlphaFoldDB" id="W7IW42"/>
<dbReference type="Gene3D" id="3.30.70.80">
    <property type="entry name" value="Peptidase S8 propeptide/proteinase inhibitor I9"/>
    <property type="match status" value="1"/>
</dbReference>
<dbReference type="InterPro" id="IPR000209">
    <property type="entry name" value="Peptidase_S8/S53_dom"/>
</dbReference>
<dbReference type="PROSITE" id="PS51892">
    <property type="entry name" value="SUBTILASE"/>
    <property type="match status" value="1"/>
</dbReference>
<dbReference type="InterPro" id="IPR002884">
    <property type="entry name" value="P_dom"/>
</dbReference>
<dbReference type="InterPro" id="IPR008979">
    <property type="entry name" value="Galactose-bd-like_sf"/>
</dbReference>
<gene>
    <name evidence="9" type="ORF">UO65_6485</name>
</gene>
<feature type="domain" description="P/Homo B" evidence="8">
    <location>
        <begin position="407"/>
        <end position="527"/>
    </location>
</feature>
<dbReference type="Gene3D" id="3.40.50.200">
    <property type="entry name" value="Peptidase S8/S53 domain"/>
    <property type="match status" value="1"/>
</dbReference>
<evidence type="ECO:0000256" key="7">
    <source>
        <dbReference type="SAM" id="SignalP"/>
    </source>
</evidence>
<dbReference type="PATRIC" id="fig|909613.9.peg.6481"/>
<keyword evidence="2 5" id="KW-0645">Protease</keyword>
<dbReference type="Pfam" id="PF00082">
    <property type="entry name" value="Peptidase_S8"/>
    <property type="match status" value="1"/>
</dbReference>
<feature type="active site" description="Charge relay system" evidence="5">
    <location>
        <position position="162"/>
    </location>
</feature>
<feature type="active site" description="Charge relay system" evidence="5">
    <location>
        <position position="195"/>
    </location>
</feature>
<organism evidence="9 10">
    <name type="scientific">Actinokineospora spheciospongiae</name>
    <dbReference type="NCBI Taxonomy" id="909613"/>
    <lineage>
        <taxon>Bacteria</taxon>
        <taxon>Bacillati</taxon>
        <taxon>Actinomycetota</taxon>
        <taxon>Actinomycetes</taxon>
        <taxon>Pseudonocardiales</taxon>
        <taxon>Pseudonocardiaceae</taxon>
        <taxon>Actinokineospora</taxon>
    </lineage>
</organism>
<evidence type="ECO:0000256" key="4">
    <source>
        <dbReference type="ARBA" id="ARBA00022825"/>
    </source>
</evidence>
<feature type="chain" id="PRO_5004893768" evidence="7">
    <location>
        <begin position="35"/>
        <end position="527"/>
    </location>
</feature>
<evidence type="ECO:0000256" key="6">
    <source>
        <dbReference type="RuleBase" id="RU003355"/>
    </source>
</evidence>
<keyword evidence="4 5" id="KW-0720">Serine protease</keyword>
<dbReference type="InterPro" id="IPR034193">
    <property type="entry name" value="PCSK9_ProteinaseK-like"/>
</dbReference>
<dbReference type="GO" id="GO:0004252">
    <property type="term" value="F:serine-type endopeptidase activity"/>
    <property type="evidence" value="ECO:0007669"/>
    <property type="project" value="UniProtKB-UniRule"/>
</dbReference>
<reference evidence="9 10" key="1">
    <citation type="journal article" date="2014" name="Genome Announc.">
        <title>Draft Genome Sequence of the Antitrypanosomally Active Sponge-Associated Bacterium Actinokineospora sp. Strain EG49.</title>
        <authorList>
            <person name="Harjes J."/>
            <person name="Ryu T."/>
            <person name="Abdelmohsen U.R."/>
            <person name="Moitinho-Silva L."/>
            <person name="Horn H."/>
            <person name="Ravasi T."/>
            <person name="Hentschel U."/>
        </authorList>
    </citation>
    <scope>NUCLEOTIDE SEQUENCE [LARGE SCALE GENOMIC DNA]</scope>
    <source>
        <strain evidence="9 10">EG49</strain>
    </source>
</reference>
<dbReference type="InterPro" id="IPR050131">
    <property type="entry name" value="Peptidase_S8_subtilisin-like"/>
</dbReference>
<dbReference type="InterPro" id="IPR022398">
    <property type="entry name" value="Peptidase_S8_His-AS"/>
</dbReference>
<dbReference type="InterPro" id="IPR015500">
    <property type="entry name" value="Peptidase_S8_subtilisin-rel"/>
</dbReference>
<comment type="similarity">
    <text evidence="1 5 6">Belongs to the peptidase S8 family.</text>
</comment>
<sequence>MGVSMNCRYSMRSLAVAGVVAGAALVAAVTPAIAAPAEGTIRSAGVPGSVADSYIVVLKDTVGAQAVNSASADLVRQYGGQRKLTYSAALSGFSVSMSERQARRLAADPKVAYVEQDGTAHGFGEQQNPTWGLDRIDQRALPLDNKYAYPNDGGGATVYVVDTGVHRGHSDFGGRVTSGRDFIDNDADASDCHGHGTHVAGTVGSATYGVAKKVRIVAVRVLDCQSSGQWSQIIGGFDWVAANAGANSVMTASLGGSANSSVDDAVAKVVQKGITSTIAAGNNNGDACQTSPARTPSAITVGASDNADKRSLWSNGQGSNYGSCVDLFAPGTNITSTLQNGSSGQMSGTSMATPHVAGAAALYLTAKPGSTPSQVTQALLAAATPDKVSDPKGSPNRLLHVKDLGGTPPDPGTCAPQTSSGAVAIPDAGSADSPVTMANCTGTASASTTVKVDIDHTFTADLAVDLVGPSGAVFGLRPSGGLGDANGIHTTYTVNASGEQKNGIWKLRVTDVYRFDTGSITSWTLTP</sequence>
<evidence type="ECO:0000313" key="9">
    <source>
        <dbReference type="EMBL" id="EWC58224.1"/>
    </source>
</evidence>
<dbReference type="SUPFAM" id="SSF52743">
    <property type="entry name" value="Subtilisin-like"/>
    <property type="match status" value="1"/>
</dbReference>
<dbReference type="CDD" id="cd04077">
    <property type="entry name" value="Peptidases_S8_PCSK9_ProteinaseK_like"/>
    <property type="match status" value="1"/>
</dbReference>
<evidence type="ECO:0000256" key="2">
    <source>
        <dbReference type="ARBA" id="ARBA00022670"/>
    </source>
</evidence>
<name>W7IW42_9PSEU</name>
<proteinExistence type="inferred from homology"/>
<keyword evidence="7" id="KW-0732">Signal</keyword>
<dbReference type="InterPro" id="IPR037045">
    <property type="entry name" value="S8pro/Inhibitor_I9_sf"/>
</dbReference>
<dbReference type="PANTHER" id="PTHR43806:SF11">
    <property type="entry name" value="CEREVISIN-RELATED"/>
    <property type="match status" value="1"/>
</dbReference>
<dbReference type="STRING" id="909613.UO65_6485"/>
<dbReference type="eggNOG" id="COG4935">
    <property type="taxonomic scope" value="Bacteria"/>
</dbReference>
<dbReference type="Proteomes" id="UP000019277">
    <property type="component" value="Unassembled WGS sequence"/>
</dbReference>